<organism evidence="4 6">
    <name type="scientific">Eggerthella sinensis</name>
    <dbReference type="NCBI Taxonomy" id="242230"/>
    <lineage>
        <taxon>Bacteria</taxon>
        <taxon>Bacillati</taxon>
        <taxon>Actinomycetota</taxon>
        <taxon>Coriobacteriia</taxon>
        <taxon>Eggerthellales</taxon>
        <taxon>Eggerthellaceae</taxon>
        <taxon>Eggerthella</taxon>
    </lineage>
</organism>
<dbReference type="Proteomes" id="UP000270112">
    <property type="component" value="Unassembled WGS sequence"/>
</dbReference>
<evidence type="ECO:0000313" key="4">
    <source>
        <dbReference type="EMBL" id="RNM41126.1"/>
    </source>
</evidence>
<keyword evidence="1" id="KW-0732">Signal</keyword>
<sequence length="936" mass="98934">MRCTLFRRDGAIKRVPFAWPCASALAVAVALVCCLTPSVALAGPALDIEQRFAQPDGATFRASLHGDEHFSYVQTADGHLVQKDSADQTWYYVVDEGAAWSLGPRADEAAPASALTAASLAGDASKATYAALGGSGYADTARGSGDVVTLADIEAAQGSSDAGTFGLRSTVQTETSLPLITIVIGFDTGESDDTEIIANGGTWTAADQRYRDDYDWYEQLYGGEYSITNFYATMSNGQFSWVPATAETSAQGVDGNTNQYDEAGDGIIHVTLDRNHGNWKSPREEDVAADMREAYAEALHKASAYIDFSAYDTNSNGVLDKTEACILFINAGYEASAGASSPATWAFQWNLGSMDDSNPHPEVVDGVALDSFITMGETLYAEDAGIPAQPMSVGTVSHELGHYLGLPDLYDVNATASDPDATIGTYPWIPYDVYAASLMATGSWGRWTEDDGTLAFAPSSMDAYCLETLGYIEPTTVAVDGTYDVSSFWSENGYRCLRIPTSSDGEYFLVENRQYESFDKGLTTYYRDAGDEGDPAFYSDTAGIVVWHIDQTITSERDLQAADPSLQNTVNTVDHRPGVMPVYLELPAYDNSPLMYRPFYNADTFAAFDLDELSPLLHNGCAAPADRIASGIALVVDDDASDVMKVTVDMPEAQVTSLTPEVTTLGREGGTIEFVVAGQNLFDGVELRVYDEAGTRIADAWATASSDPSDDPSARTATIAFPENIGDAPVSYTVRAAYAGEEGVPTAAVSVEGRYAQRALSASLGDTTVEVAGAFSTDDEASVALSALSDEQVAELAAASDQVGGLVAGANVAVVNAAGEAVAHTGKLSVTFTVGAAYEGKTLWFAHGKADGTVERAKTTVQNGRARMSVDELSPFAVFEQKAANASPAATTPVAKPLAHTGDHAGGRVAASLALCAGLALVGARISRRAASRCRR</sequence>
<evidence type="ECO:0000313" key="5">
    <source>
        <dbReference type="Proteomes" id="UP000253817"/>
    </source>
</evidence>
<name>A0A3N0IWQ3_9ACTN</name>
<proteinExistence type="predicted"/>
<evidence type="ECO:0000313" key="6">
    <source>
        <dbReference type="Proteomes" id="UP000270112"/>
    </source>
</evidence>
<dbReference type="EMBL" id="PPTT01000022">
    <property type="protein sequence ID" value="RDB67721.1"/>
    <property type="molecule type" value="Genomic_DNA"/>
</dbReference>
<reference evidence="6" key="2">
    <citation type="submission" date="2018-05" db="EMBL/GenBank/DDBJ databases">
        <title>Genome Sequencing of selected type strains of the family Eggerthellaceae.</title>
        <authorList>
            <person name="Danylec N."/>
            <person name="Stoll D.A."/>
            <person name="Doetsch A."/>
            <person name="Huch M."/>
        </authorList>
    </citation>
    <scope>NUCLEOTIDE SEQUENCE [LARGE SCALE GENOMIC DNA]</scope>
    <source>
        <strain evidence="6">DSM 16107</strain>
    </source>
</reference>
<dbReference type="GO" id="GO:0008233">
    <property type="term" value="F:peptidase activity"/>
    <property type="evidence" value="ECO:0007669"/>
    <property type="project" value="InterPro"/>
</dbReference>
<dbReference type="Proteomes" id="UP000253817">
    <property type="component" value="Unassembled WGS sequence"/>
</dbReference>
<accession>A0A3N0IWQ3</accession>
<dbReference type="PANTHER" id="PTHR41775:SF1">
    <property type="entry name" value="PEPTIDASE M6-LIKE DOMAIN-CONTAINING PROTEIN"/>
    <property type="match status" value="1"/>
</dbReference>
<feature type="domain" description="Peptidase M6-like" evidence="2">
    <location>
        <begin position="284"/>
        <end position="451"/>
    </location>
</feature>
<feature type="chain" id="PRO_5030078637" evidence="1">
    <location>
        <begin position="43"/>
        <end position="936"/>
    </location>
</feature>
<evidence type="ECO:0000256" key="1">
    <source>
        <dbReference type="SAM" id="SignalP"/>
    </source>
</evidence>
<protein>
    <submittedName>
        <fullName evidence="4">Peptidase M6</fullName>
    </submittedName>
</protein>
<comment type="caution">
    <text evidence="4">The sequence shown here is derived from an EMBL/GenBank/DDBJ whole genome shotgun (WGS) entry which is preliminary data.</text>
</comment>
<feature type="signal peptide" evidence="1">
    <location>
        <begin position="1"/>
        <end position="42"/>
    </location>
</feature>
<reference evidence="4" key="3">
    <citation type="journal article" date="2019" name="Microbiol. Resour. Announc.">
        <title>Draft Genome Sequences of Type Strains of Gordonibacter faecihominis, Paraeggerthella hongkongensis, Parvibacter caecicola,Slackia equolifaciens, Slackia faecicanis, and Slackia isoflavoniconvertens.</title>
        <authorList>
            <person name="Danylec N."/>
            <person name="Stoll D.A."/>
            <person name="Dotsch A."/>
            <person name="Huch M."/>
        </authorList>
    </citation>
    <scope>NUCLEOTIDE SEQUENCE</scope>
    <source>
        <strain evidence="4">DSM 16107</strain>
    </source>
</reference>
<keyword evidence="5" id="KW-1185">Reference proteome</keyword>
<dbReference type="AlphaFoldDB" id="A0A3N0IWQ3"/>
<evidence type="ECO:0000313" key="3">
    <source>
        <dbReference type="EMBL" id="RDB67721.1"/>
    </source>
</evidence>
<dbReference type="EMBL" id="QICC01000048">
    <property type="protein sequence ID" value="RNM41126.1"/>
    <property type="molecule type" value="Genomic_DNA"/>
</dbReference>
<dbReference type="OrthoDB" id="275270at2"/>
<dbReference type="GO" id="GO:0006508">
    <property type="term" value="P:proteolysis"/>
    <property type="evidence" value="ECO:0007669"/>
    <property type="project" value="InterPro"/>
</dbReference>
<gene>
    <name evidence="3" type="ORF">C1876_12310</name>
    <name evidence="4" type="ORF">DMP09_11120</name>
</gene>
<dbReference type="SUPFAM" id="SSF55486">
    <property type="entry name" value="Metalloproteases ('zincins'), catalytic domain"/>
    <property type="match status" value="1"/>
</dbReference>
<dbReference type="Pfam" id="PF05547">
    <property type="entry name" value="Peptidase_M6"/>
    <property type="match status" value="1"/>
</dbReference>
<reference evidence="3 5" key="1">
    <citation type="journal article" date="2018" name="Elife">
        <title>Discovery and characterization of a prevalent human gut bacterial enzyme sufficient for the inactivation of a family of plant toxins.</title>
        <authorList>
            <person name="Koppel N."/>
            <person name="Bisanz J.E."/>
            <person name="Pandelia M.E."/>
            <person name="Turnbaugh P.J."/>
            <person name="Balskus E.P."/>
        </authorList>
    </citation>
    <scope>NUCLEOTIDE SEQUENCE [LARGE SCALE GENOMIC DNA]</scope>
    <source>
        <strain evidence="3 5">DSM 16107</strain>
    </source>
</reference>
<dbReference type="InterPro" id="IPR008757">
    <property type="entry name" value="Peptidase_M6-like_domain"/>
</dbReference>
<evidence type="ECO:0000259" key="2">
    <source>
        <dbReference type="Pfam" id="PF05547"/>
    </source>
</evidence>
<dbReference type="RefSeq" id="WP_114547018.1">
    <property type="nucleotide sequence ID" value="NZ_PPTT01000022.1"/>
</dbReference>
<dbReference type="PANTHER" id="PTHR41775">
    <property type="entry name" value="SECRETED PROTEIN-RELATED"/>
    <property type="match status" value="1"/>
</dbReference>